<comment type="subunit">
    <text evidence="5 13 14">Homodimer.</text>
</comment>
<comment type="function">
    <text evidence="12 13">Involved in the gluconeogenesis. Catalyzes stereospecifically the conversion of dihydroxyacetone phosphate (DHAP) to D-glyceraldehyde-3-phosphate (G3P).</text>
</comment>
<feature type="binding site" evidence="13">
    <location>
        <begin position="10"/>
        <end position="12"/>
    </location>
    <ligand>
        <name>substrate</name>
    </ligand>
</feature>
<evidence type="ECO:0000256" key="11">
    <source>
        <dbReference type="ARBA" id="ARBA00023235"/>
    </source>
</evidence>
<dbReference type="GO" id="GO:0019563">
    <property type="term" value="P:glycerol catabolic process"/>
    <property type="evidence" value="ECO:0007669"/>
    <property type="project" value="TreeGrafter"/>
</dbReference>
<dbReference type="GO" id="GO:0004807">
    <property type="term" value="F:triose-phosphate isomerase activity"/>
    <property type="evidence" value="ECO:0007669"/>
    <property type="project" value="UniProtKB-UniRule"/>
</dbReference>
<dbReference type="NCBIfam" id="TIGR00419">
    <property type="entry name" value="tim"/>
    <property type="match status" value="1"/>
</dbReference>
<evidence type="ECO:0000256" key="7">
    <source>
        <dbReference type="ARBA" id="ARBA00019397"/>
    </source>
</evidence>
<comment type="catalytic activity">
    <reaction evidence="1 13 14">
        <text>D-glyceraldehyde 3-phosphate = dihydroxyacetone phosphate</text>
        <dbReference type="Rhea" id="RHEA:18585"/>
        <dbReference type="ChEBI" id="CHEBI:57642"/>
        <dbReference type="ChEBI" id="CHEBI:59776"/>
        <dbReference type="EC" id="5.3.1.1"/>
    </reaction>
</comment>
<proteinExistence type="inferred from homology"/>
<evidence type="ECO:0000256" key="2">
    <source>
        <dbReference type="ARBA" id="ARBA00004742"/>
    </source>
</evidence>
<name>A0A6M2BVB3_9GAMM</name>
<sequence length="256" mass="26626">MARRKLVAGNWKMNGARDANAALVHDITFDSKRFPGIDIVICPPAVYIESVAAALSGSSVQLGGQTLCEQEKPGAFTGEIHGGMLKDVGCSHVIVGHSERRALYGESDALVAQKFITAQTCGLQPILCLGETLAERESNQTETVLARQLAAVLDAAGIQAFKSAIVAYEPVWAIGTGRTASGEQAQAAHAFIRGQLARANAKIANSTRILYGGSVKADNAESLFANADVDGGLIGGASLKAAEFLAICAAAQTLCQ</sequence>
<accession>A0A6M2BVB3</accession>
<keyword evidence="11 13" id="KW-0413">Isomerase</keyword>
<evidence type="ECO:0000256" key="12">
    <source>
        <dbReference type="ARBA" id="ARBA00055680"/>
    </source>
</evidence>
<feature type="active site" description="Proton acceptor" evidence="13">
    <location>
        <position position="169"/>
    </location>
</feature>
<dbReference type="UniPathway" id="UPA00138"/>
<evidence type="ECO:0000313" key="16">
    <source>
        <dbReference type="Proteomes" id="UP000472676"/>
    </source>
</evidence>
<evidence type="ECO:0000256" key="14">
    <source>
        <dbReference type="RuleBase" id="RU363013"/>
    </source>
</evidence>
<dbReference type="Gene3D" id="3.20.20.70">
    <property type="entry name" value="Aldolase class I"/>
    <property type="match status" value="1"/>
</dbReference>
<dbReference type="Proteomes" id="UP000472676">
    <property type="component" value="Unassembled WGS sequence"/>
</dbReference>
<dbReference type="FunFam" id="3.20.20.70:FF:000020">
    <property type="entry name" value="Triosephosphate isomerase"/>
    <property type="match status" value="1"/>
</dbReference>
<comment type="pathway">
    <text evidence="3">Carbohydrate metabolism; erythritol degradation.</text>
</comment>
<dbReference type="PROSITE" id="PS00171">
    <property type="entry name" value="TIM_1"/>
    <property type="match status" value="1"/>
</dbReference>
<gene>
    <name evidence="13" type="primary">tpiA</name>
    <name evidence="15" type="ORF">G7Y85_15305</name>
</gene>
<dbReference type="PANTHER" id="PTHR21139">
    <property type="entry name" value="TRIOSEPHOSPHATE ISOMERASE"/>
    <property type="match status" value="1"/>
</dbReference>
<reference evidence="15 16" key="1">
    <citation type="journal article" date="2014" name="Int. J. Syst. Evol. Microbiol.">
        <title>Solimonas terrae sp. nov., isolated from soil.</title>
        <authorList>
            <person name="Kim S.J."/>
            <person name="Moon J.Y."/>
            <person name="Weon H.Y."/>
            <person name="Ahn J.H."/>
            <person name="Chen W.M."/>
            <person name="Kwon S.W."/>
        </authorList>
    </citation>
    <scope>NUCLEOTIDE SEQUENCE [LARGE SCALE GENOMIC DNA]</scope>
    <source>
        <strain evidence="15 16">KIS83-12</strain>
    </source>
</reference>
<dbReference type="GO" id="GO:0046166">
    <property type="term" value="P:glyceraldehyde-3-phosphate biosynthetic process"/>
    <property type="evidence" value="ECO:0007669"/>
    <property type="project" value="TreeGrafter"/>
</dbReference>
<feature type="active site" description="Electrophile" evidence="13">
    <location>
        <position position="97"/>
    </location>
</feature>
<evidence type="ECO:0000256" key="6">
    <source>
        <dbReference type="ARBA" id="ARBA00011940"/>
    </source>
</evidence>
<dbReference type="UniPathway" id="UPA00109">
    <property type="reaction ID" value="UER00189"/>
</dbReference>
<keyword evidence="9 13" id="KW-0963">Cytoplasm</keyword>
<keyword evidence="8 13" id="KW-0312">Gluconeogenesis</keyword>
<keyword evidence="16" id="KW-1185">Reference proteome</keyword>
<dbReference type="EC" id="5.3.1.1" evidence="6 13"/>
<protein>
    <recommendedName>
        <fullName evidence="7 13">Triosephosphate isomerase</fullName>
        <shortName evidence="13">TIM</shortName>
        <shortName evidence="13">TPI</shortName>
        <ecNumber evidence="6 13">5.3.1.1</ecNumber>
    </recommendedName>
    <alternativeName>
        <fullName evidence="13">Triose-phosphate isomerase</fullName>
    </alternativeName>
</protein>
<dbReference type="InterPro" id="IPR022896">
    <property type="entry name" value="TrioseP_Isoase_bac/euk"/>
</dbReference>
<dbReference type="SUPFAM" id="SSF51351">
    <property type="entry name" value="Triosephosphate isomerase (TIM)"/>
    <property type="match status" value="1"/>
</dbReference>
<dbReference type="InterPro" id="IPR035990">
    <property type="entry name" value="TIM_sf"/>
</dbReference>
<dbReference type="Pfam" id="PF00121">
    <property type="entry name" value="TIM"/>
    <property type="match status" value="1"/>
</dbReference>
<feature type="binding site" evidence="13">
    <location>
        <position position="214"/>
    </location>
    <ligand>
        <name>substrate</name>
    </ligand>
</feature>
<dbReference type="InterPro" id="IPR013785">
    <property type="entry name" value="Aldolase_TIM"/>
</dbReference>
<evidence type="ECO:0000256" key="5">
    <source>
        <dbReference type="ARBA" id="ARBA00011738"/>
    </source>
</evidence>
<keyword evidence="10 13" id="KW-0324">Glycolysis</keyword>
<dbReference type="EMBL" id="JAAMOW010000008">
    <property type="protein sequence ID" value="NGY06141.1"/>
    <property type="molecule type" value="Genomic_DNA"/>
</dbReference>
<comment type="caution">
    <text evidence="15">The sequence shown here is derived from an EMBL/GenBank/DDBJ whole genome shotgun (WGS) entry which is preliminary data.</text>
</comment>
<organism evidence="15 16">
    <name type="scientific">Solimonas terrae</name>
    <dbReference type="NCBI Taxonomy" id="1396819"/>
    <lineage>
        <taxon>Bacteria</taxon>
        <taxon>Pseudomonadati</taxon>
        <taxon>Pseudomonadota</taxon>
        <taxon>Gammaproteobacteria</taxon>
        <taxon>Nevskiales</taxon>
        <taxon>Nevskiaceae</taxon>
        <taxon>Solimonas</taxon>
    </lineage>
</organism>
<comment type="pathway">
    <text evidence="13 14">Carbohydrate degradation; glycolysis; D-glyceraldehyde 3-phosphate from glycerone phosphate: step 1/1.</text>
</comment>
<evidence type="ECO:0000256" key="3">
    <source>
        <dbReference type="ARBA" id="ARBA00004939"/>
    </source>
</evidence>
<dbReference type="GO" id="GO:0006094">
    <property type="term" value="P:gluconeogenesis"/>
    <property type="evidence" value="ECO:0007669"/>
    <property type="project" value="UniProtKB-UniRule"/>
</dbReference>
<evidence type="ECO:0000313" key="15">
    <source>
        <dbReference type="EMBL" id="NGY06141.1"/>
    </source>
</evidence>
<dbReference type="PANTHER" id="PTHR21139:SF42">
    <property type="entry name" value="TRIOSEPHOSPHATE ISOMERASE"/>
    <property type="match status" value="1"/>
</dbReference>
<dbReference type="RefSeq" id="WP_166259080.1">
    <property type="nucleotide sequence ID" value="NZ_JAAMOW010000008.1"/>
</dbReference>
<dbReference type="InterPro" id="IPR000652">
    <property type="entry name" value="Triosephosphate_isomerase"/>
</dbReference>
<evidence type="ECO:0000256" key="1">
    <source>
        <dbReference type="ARBA" id="ARBA00000474"/>
    </source>
</evidence>
<evidence type="ECO:0000256" key="8">
    <source>
        <dbReference type="ARBA" id="ARBA00022432"/>
    </source>
</evidence>
<evidence type="ECO:0000256" key="10">
    <source>
        <dbReference type="ARBA" id="ARBA00023152"/>
    </source>
</evidence>
<dbReference type="GO" id="GO:0006096">
    <property type="term" value="P:glycolytic process"/>
    <property type="evidence" value="ECO:0007669"/>
    <property type="project" value="UniProtKB-UniRule"/>
</dbReference>
<comment type="similarity">
    <text evidence="4 13 14">Belongs to the triosephosphate isomerase family.</text>
</comment>
<feature type="binding site" evidence="13">
    <location>
        <position position="175"/>
    </location>
    <ligand>
        <name>substrate</name>
    </ligand>
</feature>
<evidence type="ECO:0000256" key="13">
    <source>
        <dbReference type="HAMAP-Rule" id="MF_00147"/>
    </source>
</evidence>
<dbReference type="CDD" id="cd00311">
    <property type="entry name" value="TIM"/>
    <property type="match status" value="1"/>
</dbReference>
<evidence type="ECO:0000256" key="9">
    <source>
        <dbReference type="ARBA" id="ARBA00022490"/>
    </source>
</evidence>
<dbReference type="AlphaFoldDB" id="A0A6M2BVB3"/>
<dbReference type="PROSITE" id="PS51440">
    <property type="entry name" value="TIM_2"/>
    <property type="match status" value="1"/>
</dbReference>
<dbReference type="HAMAP" id="MF_00147_B">
    <property type="entry name" value="TIM_B"/>
    <property type="match status" value="1"/>
</dbReference>
<dbReference type="GO" id="GO:0005829">
    <property type="term" value="C:cytosol"/>
    <property type="evidence" value="ECO:0007669"/>
    <property type="project" value="TreeGrafter"/>
</dbReference>
<comment type="subcellular location">
    <subcellularLocation>
        <location evidence="13 14">Cytoplasm</location>
    </subcellularLocation>
</comment>
<comment type="pathway">
    <text evidence="2 13 14">Carbohydrate biosynthesis; gluconeogenesis.</text>
</comment>
<dbReference type="InterPro" id="IPR020861">
    <property type="entry name" value="Triosephosphate_isomerase_AS"/>
</dbReference>
<feature type="binding site" evidence="13">
    <location>
        <begin position="235"/>
        <end position="236"/>
    </location>
    <ligand>
        <name>substrate</name>
    </ligand>
</feature>
<evidence type="ECO:0000256" key="4">
    <source>
        <dbReference type="ARBA" id="ARBA00007422"/>
    </source>
</evidence>